<dbReference type="AlphaFoldDB" id="A0AAN9UMI6"/>
<keyword evidence="7 9" id="KW-0630">Potassium</keyword>
<organism evidence="11 12">
    <name type="scientific">Diatrype stigma</name>
    <dbReference type="NCBI Taxonomy" id="117547"/>
    <lineage>
        <taxon>Eukaryota</taxon>
        <taxon>Fungi</taxon>
        <taxon>Dikarya</taxon>
        <taxon>Ascomycota</taxon>
        <taxon>Pezizomycotina</taxon>
        <taxon>Sordariomycetes</taxon>
        <taxon>Xylariomycetidae</taxon>
        <taxon>Xylariales</taxon>
        <taxon>Diatrypaceae</taxon>
        <taxon>Diatrype</taxon>
    </lineage>
</organism>
<feature type="binding site" evidence="9">
    <location>
        <begin position="48"/>
        <end position="52"/>
    </location>
    <ligand>
        <name>substrate</name>
    </ligand>
</feature>
<keyword evidence="6 9" id="KW-0460">Magnesium</keyword>
<comment type="catalytic activity">
    <reaction evidence="9">
        <text>D-ribose + ATP = D-ribose 5-phosphate + ADP + H(+)</text>
        <dbReference type="Rhea" id="RHEA:13697"/>
        <dbReference type="ChEBI" id="CHEBI:15378"/>
        <dbReference type="ChEBI" id="CHEBI:30616"/>
        <dbReference type="ChEBI" id="CHEBI:47013"/>
        <dbReference type="ChEBI" id="CHEBI:78346"/>
        <dbReference type="ChEBI" id="CHEBI:456216"/>
        <dbReference type="EC" id="2.7.1.15"/>
    </reaction>
</comment>
<comment type="caution">
    <text evidence="9">Lacks conserved residue(s) required for the propagation of feature annotation.</text>
</comment>
<feature type="binding site" evidence="9">
    <location>
        <position position="328"/>
    </location>
    <ligand>
        <name>K(+)</name>
        <dbReference type="ChEBI" id="CHEBI:29103"/>
    </ligand>
</feature>
<feature type="binding site" evidence="9">
    <location>
        <position position="332"/>
    </location>
    <ligand>
        <name>substrate</name>
    </ligand>
</feature>
<comment type="caution">
    <text evidence="11">The sequence shown here is derived from an EMBL/GenBank/DDBJ whole genome shotgun (WGS) entry which is preliminary data.</text>
</comment>
<evidence type="ECO:0000256" key="9">
    <source>
        <dbReference type="HAMAP-Rule" id="MF_03215"/>
    </source>
</evidence>
<sequence>MAAATDNKKTPTITVLGSLNIDLVSYVSHHPLPGETMTSTRFAVTPGGKGANQAVACAKLSRPRHPPSTSTSTFIDAGTHRHAAAHETAHVRMVGCAGDAGSGTDGYGDLLVTSLRSQGVDTSGVRRPAGWKTGIAVIVVDEPTGQNRIILSPEANHFLQPEHFDHDGGDGGENGWSLSQELFAPDNRPDLLIMQLEIPVPTVLRALRAAREAGIPVLLNPAPAVPLPPEAYAGLAHLVVNETEAAILGSSSDGESAVTEADLETEAGLEAIARRFVARGVRTVVITLGGRGVYYMNSASGDGKGEGGGGKVDKGLVPAEKAKVVDTTAAGDTFVGVYALEVVLASSRGVAFDVGAAVRKANHAAAKTVERPGAQDSIPWRDELDG</sequence>
<evidence type="ECO:0000256" key="5">
    <source>
        <dbReference type="ARBA" id="ARBA00022840"/>
    </source>
</evidence>
<dbReference type="Gene3D" id="3.40.1190.20">
    <property type="match status" value="1"/>
</dbReference>
<keyword evidence="9" id="KW-0539">Nucleus</keyword>
<feature type="binding site" evidence="9">
    <location>
        <position position="373"/>
    </location>
    <ligand>
        <name>K(+)</name>
        <dbReference type="ChEBI" id="CHEBI:29103"/>
    </ligand>
</feature>
<feature type="binding site" evidence="9">
    <location>
        <begin position="331"/>
        <end position="332"/>
    </location>
    <ligand>
        <name>ATP</name>
        <dbReference type="ChEBI" id="CHEBI:30616"/>
    </ligand>
</feature>
<comment type="function">
    <text evidence="9">Catalyzes the phosphorylation of ribose at O-5 in a reaction requiring ATP and magnesium. The resulting D-ribose-5-phosphate can then be used either for sythesis of nucleotides, histidine, and tryptophan, or as a component of the pentose phosphate pathway.</text>
</comment>
<keyword evidence="9" id="KW-0963">Cytoplasm</keyword>
<keyword evidence="2 9" id="KW-0479">Metal-binding</keyword>
<evidence type="ECO:0000313" key="11">
    <source>
        <dbReference type="EMBL" id="KAK7751554.1"/>
    </source>
</evidence>
<dbReference type="CDD" id="cd01174">
    <property type="entry name" value="ribokinase"/>
    <property type="match status" value="1"/>
</dbReference>
<dbReference type="GO" id="GO:0046872">
    <property type="term" value="F:metal ion binding"/>
    <property type="evidence" value="ECO:0007669"/>
    <property type="project" value="UniProtKB-KW"/>
</dbReference>
<evidence type="ECO:0000256" key="2">
    <source>
        <dbReference type="ARBA" id="ARBA00022723"/>
    </source>
</evidence>
<comment type="cofactor">
    <cofactor evidence="9">
        <name>Mg(2+)</name>
        <dbReference type="ChEBI" id="CHEBI:18420"/>
    </cofactor>
    <text evidence="9">Requires a divalent cation, most likely magnesium in vivo, as an electrophilic catalyst to aid phosphoryl group transfer. It is the chelate of the metal and the nucleotide that is the actual substrate.</text>
</comment>
<dbReference type="GO" id="GO:0005524">
    <property type="term" value="F:ATP binding"/>
    <property type="evidence" value="ECO:0007669"/>
    <property type="project" value="UniProtKB-UniRule"/>
</dbReference>
<feature type="binding site" evidence="9">
    <location>
        <position position="241"/>
    </location>
    <ligand>
        <name>ATP</name>
        <dbReference type="ChEBI" id="CHEBI:30616"/>
    </ligand>
</feature>
<evidence type="ECO:0000313" key="12">
    <source>
        <dbReference type="Proteomes" id="UP001320420"/>
    </source>
</evidence>
<dbReference type="SUPFAM" id="SSF53613">
    <property type="entry name" value="Ribokinase-like"/>
    <property type="match status" value="1"/>
</dbReference>
<dbReference type="Proteomes" id="UP001320420">
    <property type="component" value="Unassembled WGS sequence"/>
</dbReference>
<feature type="binding site" evidence="9">
    <location>
        <begin position="20"/>
        <end position="22"/>
    </location>
    <ligand>
        <name>substrate</name>
    </ligand>
</feature>
<keyword evidence="5 9" id="KW-0067">ATP-binding</keyword>
<evidence type="ECO:0000256" key="1">
    <source>
        <dbReference type="ARBA" id="ARBA00022679"/>
    </source>
</evidence>
<comment type="pathway">
    <text evidence="9">Carbohydrate metabolism; D-ribose degradation; D-ribose 5-phosphate from beta-D-ribopyranose: step 2/2.</text>
</comment>
<proteinExistence type="inferred from homology"/>
<dbReference type="InterPro" id="IPR029056">
    <property type="entry name" value="Ribokinase-like"/>
</dbReference>
<dbReference type="Pfam" id="PF00294">
    <property type="entry name" value="PfkB"/>
    <property type="match status" value="1"/>
</dbReference>
<feature type="binding site" evidence="9">
    <location>
        <begin position="287"/>
        <end position="292"/>
    </location>
    <ligand>
        <name>ATP</name>
        <dbReference type="ChEBI" id="CHEBI:30616"/>
    </ligand>
</feature>
<keyword evidence="4 9" id="KW-0418">Kinase</keyword>
<feature type="binding site" evidence="9">
    <location>
        <position position="377"/>
    </location>
    <ligand>
        <name>K(+)</name>
        <dbReference type="ChEBI" id="CHEBI:29103"/>
    </ligand>
</feature>
<dbReference type="InterPro" id="IPR011611">
    <property type="entry name" value="PfkB_dom"/>
</dbReference>
<comment type="similarity">
    <text evidence="9">Belongs to the carbohydrate kinase PfkB family. Ribokinase subfamily.</text>
</comment>
<evidence type="ECO:0000256" key="6">
    <source>
        <dbReference type="ARBA" id="ARBA00022842"/>
    </source>
</evidence>
<keyword evidence="3 9" id="KW-0547">Nucleotide-binding</keyword>
<comment type="subcellular location">
    <subcellularLocation>
        <location evidence="9">Cytoplasm</location>
    </subcellularLocation>
    <subcellularLocation>
        <location evidence="9">Nucleus</location>
    </subcellularLocation>
</comment>
<dbReference type="GO" id="GO:0005737">
    <property type="term" value="C:cytoplasm"/>
    <property type="evidence" value="ECO:0007669"/>
    <property type="project" value="UniProtKB-SubCell"/>
</dbReference>
<gene>
    <name evidence="11" type="primary">RBK1</name>
    <name evidence="11" type="ORF">SLS62_006504</name>
</gene>
<dbReference type="PANTHER" id="PTHR10584:SF166">
    <property type="entry name" value="RIBOKINASE"/>
    <property type="match status" value="1"/>
</dbReference>
<evidence type="ECO:0000259" key="10">
    <source>
        <dbReference type="Pfam" id="PF00294"/>
    </source>
</evidence>
<dbReference type="EMBL" id="JAKJXP020000048">
    <property type="protein sequence ID" value="KAK7751554.1"/>
    <property type="molecule type" value="Genomic_DNA"/>
</dbReference>
<feature type="binding site" evidence="9">
    <location>
        <position position="368"/>
    </location>
    <ligand>
        <name>K(+)</name>
        <dbReference type="ChEBI" id="CHEBI:29103"/>
    </ligand>
</feature>
<comment type="subunit">
    <text evidence="9">Homodimer.</text>
</comment>
<dbReference type="GO" id="GO:0005634">
    <property type="term" value="C:nucleus"/>
    <property type="evidence" value="ECO:0007669"/>
    <property type="project" value="UniProtKB-SubCell"/>
</dbReference>
<dbReference type="InterPro" id="IPR002139">
    <property type="entry name" value="Ribo/fructo_kinase"/>
</dbReference>
<reference evidence="11 12" key="1">
    <citation type="submission" date="2024-02" db="EMBL/GenBank/DDBJ databases">
        <title>De novo assembly and annotation of 12 fungi associated with fruit tree decline syndrome in Ontario, Canada.</title>
        <authorList>
            <person name="Sulman M."/>
            <person name="Ellouze W."/>
            <person name="Ilyukhin E."/>
        </authorList>
    </citation>
    <scope>NUCLEOTIDE SEQUENCE [LARGE SCALE GENOMIC DNA]</scope>
    <source>
        <strain evidence="11 12">M11/M66-122</strain>
    </source>
</reference>
<feature type="binding site" evidence="9">
    <location>
        <position position="362"/>
    </location>
    <ligand>
        <name>ATP</name>
        <dbReference type="ChEBI" id="CHEBI:30616"/>
    </ligand>
</feature>
<evidence type="ECO:0000256" key="3">
    <source>
        <dbReference type="ARBA" id="ARBA00022741"/>
    </source>
</evidence>
<evidence type="ECO:0000256" key="4">
    <source>
        <dbReference type="ARBA" id="ARBA00022777"/>
    </source>
</evidence>
<feature type="binding site" evidence="9">
    <location>
        <position position="326"/>
    </location>
    <ligand>
        <name>K(+)</name>
        <dbReference type="ChEBI" id="CHEBI:29103"/>
    </ligand>
</feature>
<comment type="activity regulation">
    <text evidence="9">Activated by a monovalent cation that binds near, but not in, the active site. The most likely occupant of the site in vivo is potassium. Ion binding induces a conformational change that may alter substrate affinity.</text>
</comment>
<dbReference type="EC" id="2.7.1.15" evidence="9"/>
<name>A0AAN9UMI6_9PEZI</name>
<dbReference type="PRINTS" id="PR00990">
    <property type="entry name" value="RIBOKINASE"/>
</dbReference>
<dbReference type="PANTHER" id="PTHR10584">
    <property type="entry name" value="SUGAR KINASE"/>
    <property type="match status" value="1"/>
</dbReference>
<evidence type="ECO:0000256" key="7">
    <source>
        <dbReference type="ARBA" id="ARBA00022958"/>
    </source>
</evidence>
<dbReference type="InterPro" id="IPR011877">
    <property type="entry name" value="Ribokinase"/>
</dbReference>
<evidence type="ECO:0000256" key="8">
    <source>
        <dbReference type="ARBA" id="ARBA00023277"/>
    </source>
</evidence>
<protein>
    <recommendedName>
        <fullName evidence="9">Ribokinase</fullName>
        <shortName evidence="9">RK</shortName>
        <ecNumber evidence="9">2.7.1.15</ecNumber>
    </recommendedName>
</protein>
<keyword evidence="1 9" id="KW-0808">Transferase</keyword>
<feature type="domain" description="Carbohydrate kinase PfkB" evidence="10">
    <location>
        <begin position="13"/>
        <end position="380"/>
    </location>
</feature>
<dbReference type="GO" id="GO:0004747">
    <property type="term" value="F:ribokinase activity"/>
    <property type="evidence" value="ECO:0007669"/>
    <property type="project" value="UniProtKB-UniRule"/>
</dbReference>
<feature type="binding site" evidence="9">
    <location>
        <position position="371"/>
    </location>
    <ligand>
        <name>K(+)</name>
        <dbReference type="ChEBI" id="CHEBI:29103"/>
    </ligand>
</feature>
<feature type="active site" description="Proton acceptor" evidence="9">
    <location>
        <position position="332"/>
    </location>
</feature>
<accession>A0AAN9UMI6</accession>
<feature type="binding site" evidence="9">
    <location>
        <position position="197"/>
    </location>
    <ligand>
        <name>substrate</name>
    </ligand>
</feature>
<keyword evidence="8 9" id="KW-0119">Carbohydrate metabolism</keyword>
<dbReference type="GO" id="GO:0019303">
    <property type="term" value="P:D-ribose catabolic process"/>
    <property type="evidence" value="ECO:0007669"/>
    <property type="project" value="UniProtKB-UniRule"/>
</dbReference>
<keyword evidence="12" id="KW-1185">Reference proteome</keyword>
<dbReference type="HAMAP" id="MF_01987">
    <property type="entry name" value="Ribokinase"/>
    <property type="match status" value="1"/>
</dbReference>